<dbReference type="Proteomes" id="UP000239560">
    <property type="component" value="Unassembled WGS sequence"/>
</dbReference>
<comment type="caution">
    <text evidence="7">The sequence shown here is derived from an EMBL/GenBank/DDBJ whole genome shotgun (WGS) entry which is preliminary data.</text>
</comment>
<evidence type="ECO:0000256" key="1">
    <source>
        <dbReference type="ARBA" id="ARBA00004127"/>
    </source>
</evidence>
<keyword evidence="3 5" id="KW-1133">Transmembrane helix</keyword>
<accession>A0A2T0A2B1</accession>
<evidence type="ECO:0000256" key="5">
    <source>
        <dbReference type="SAM" id="Phobius"/>
    </source>
</evidence>
<feature type="transmembrane region" description="Helical" evidence="5">
    <location>
        <begin position="174"/>
        <end position="196"/>
    </location>
</feature>
<feature type="transmembrane region" description="Helical" evidence="5">
    <location>
        <begin position="12"/>
        <end position="36"/>
    </location>
</feature>
<sequence length="330" mass="36852">MRDRFQPFHGLYWLFPLIAFVVWWGTLLGLLLWWAVADNAKQYQPGQPTILYVSNVGAEPRKQALFIAGVSTTAVFYTLSLLMERWLRHLRRIPGPLRKRDRNADIVACIFGILGSIALVLLSCLNDLAFPNAHWSMAAVFIVCIAISALCQTLEIMWLKQDHIDRKHLRRNAIIKWIIVVLAICCAICFGATYGVCAGSGSRRPLTSRCDRIKSVAAIFEWTIAGLYGVYLGTMGFDLWPAHKTRNHLGMSKDFLIEGDRNNTLHVHKNPAMPGARGGVLEEVENGTARPSLASDGQYGRYAEPVVQSNGLAQPEMAHTGHGQVHRTVY</sequence>
<evidence type="ECO:0000313" key="7">
    <source>
        <dbReference type="EMBL" id="PRQ72123.1"/>
    </source>
</evidence>
<organism evidence="7 8">
    <name type="scientific">Rhodotorula toruloides</name>
    <name type="common">Yeast</name>
    <name type="synonym">Rhodosporidium toruloides</name>
    <dbReference type="NCBI Taxonomy" id="5286"/>
    <lineage>
        <taxon>Eukaryota</taxon>
        <taxon>Fungi</taxon>
        <taxon>Dikarya</taxon>
        <taxon>Basidiomycota</taxon>
        <taxon>Pucciniomycotina</taxon>
        <taxon>Microbotryomycetes</taxon>
        <taxon>Sporidiobolales</taxon>
        <taxon>Sporidiobolaceae</taxon>
        <taxon>Rhodotorula</taxon>
    </lineage>
</organism>
<dbReference type="EMBL" id="LCTV02000010">
    <property type="protein sequence ID" value="PRQ72123.1"/>
    <property type="molecule type" value="Genomic_DNA"/>
</dbReference>
<evidence type="ECO:0000259" key="6">
    <source>
        <dbReference type="Pfam" id="PF10277"/>
    </source>
</evidence>
<keyword evidence="2 5" id="KW-0812">Transmembrane</keyword>
<dbReference type="GO" id="GO:0005886">
    <property type="term" value="C:plasma membrane"/>
    <property type="evidence" value="ECO:0007669"/>
    <property type="project" value="TreeGrafter"/>
</dbReference>
<name>A0A2T0A2B1_RHOTO</name>
<gene>
    <name evidence="7" type="ORF">AAT19DRAFT_9462</name>
</gene>
<evidence type="ECO:0000313" key="8">
    <source>
        <dbReference type="Proteomes" id="UP000239560"/>
    </source>
</evidence>
<dbReference type="OrthoDB" id="10032492at2759"/>
<keyword evidence="4 5" id="KW-0472">Membrane</keyword>
<dbReference type="InterPro" id="IPR019402">
    <property type="entry name" value="CWH43_N"/>
</dbReference>
<evidence type="ECO:0000256" key="4">
    <source>
        <dbReference type="ARBA" id="ARBA00023136"/>
    </source>
</evidence>
<dbReference type="AlphaFoldDB" id="A0A2T0A2B1"/>
<comment type="subcellular location">
    <subcellularLocation>
        <location evidence="1">Endomembrane system</location>
        <topology evidence="1">Multi-pass membrane protein</topology>
    </subcellularLocation>
</comment>
<dbReference type="InterPro" id="IPR050911">
    <property type="entry name" value="DRAM/TMEM150_Autophagy_Mod"/>
</dbReference>
<feature type="transmembrane region" description="Helical" evidence="5">
    <location>
        <begin position="216"/>
        <end position="240"/>
    </location>
</feature>
<dbReference type="GO" id="GO:0012505">
    <property type="term" value="C:endomembrane system"/>
    <property type="evidence" value="ECO:0007669"/>
    <property type="project" value="UniProtKB-SubCell"/>
</dbReference>
<dbReference type="PANTHER" id="PTHR21324:SF2">
    <property type="entry name" value="EG:22E5.9 PROTEIN"/>
    <property type="match status" value="1"/>
</dbReference>
<evidence type="ECO:0000256" key="3">
    <source>
        <dbReference type="ARBA" id="ARBA00022989"/>
    </source>
</evidence>
<feature type="transmembrane region" description="Helical" evidence="5">
    <location>
        <begin position="135"/>
        <end position="154"/>
    </location>
</feature>
<proteinExistence type="predicted"/>
<feature type="transmembrane region" description="Helical" evidence="5">
    <location>
        <begin position="64"/>
        <end position="83"/>
    </location>
</feature>
<protein>
    <submittedName>
        <fullName evidence="7">Frag1/DRAM/Sfk1 family-domain containing protein</fullName>
    </submittedName>
</protein>
<dbReference type="PANTHER" id="PTHR21324">
    <property type="entry name" value="FASTING-INDUCIBLE INTEGRAL MEMBRANE PROTEIN TM6P1-RELATED"/>
    <property type="match status" value="1"/>
</dbReference>
<dbReference type="Pfam" id="PF10277">
    <property type="entry name" value="Frag1"/>
    <property type="match status" value="1"/>
</dbReference>
<feature type="transmembrane region" description="Helical" evidence="5">
    <location>
        <begin position="104"/>
        <end position="123"/>
    </location>
</feature>
<evidence type="ECO:0000256" key="2">
    <source>
        <dbReference type="ARBA" id="ARBA00022692"/>
    </source>
</evidence>
<reference evidence="7 8" key="1">
    <citation type="journal article" date="2018" name="Elife">
        <title>Functional genomics of lipid metabolism in the oleaginous yeast Rhodosporidium toruloides.</title>
        <authorList>
            <person name="Coradetti S.T."/>
            <person name="Pinel D."/>
            <person name="Geiselman G."/>
            <person name="Ito M."/>
            <person name="Mondo S."/>
            <person name="Reilly M.C."/>
            <person name="Cheng Y.F."/>
            <person name="Bauer S."/>
            <person name="Grigoriev I."/>
            <person name="Gladden J.M."/>
            <person name="Simmons B.A."/>
            <person name="Brem R."/>
            <person name="Arkin A.P."/>
            <person name="Skerker J.M."/>
        </authorList>
    </citation>
    <scope>NUCLEOTIDE SEQUENCE [LARGE SCALE GENOMIC DNA]</scope>
    <source>
        <strain evidence="7 8">NBRC 0880</strain>
    </source>
</reference>
<feature type="domain" description="CWH43-like N-terminal" evidence="6">
    <location>
        <begin position="12"/>
        <end position="241"/>
    </location>
</feature>